<dbReference type="SMART" id="SM00091">
    <property type="entry name" value="PAS"/>
    <property type="match status" value="1"/>
</dbReference>
<feature type="modified residue" description="4-aspartylphosphate" evidence="4">
    <location>
        <position position="62"/>
    </location>
</feature>
<name>A0ABT8F680_9BACT</name>
<dbReference type="CDD" id="cd00130">
    <property type="entry name" value="PAS"/>
    <property type="match status" value="1"/>
</dbReference>
<reference evidence="7" key="1">
    <citation type="submission" date="2023-06" db="EMBL/GenBank/DDBJ databases">
        <title>Cytophagales bacterium Strain LB-30, isolated from soil.</title>
        <authorList>
            <person name="Liu B."/>
        </authorList>
    </citation>
    <scope>NUCLEOTIDE SEQUENCE</scope>
    <source>
        <strain evidence="7">LB-30</strain>
    </source>
</reference>
<sequence length="353" mass="40601">MKKDPRALSVLIVEDNPGDQILIEDYLGEYFTACTLHQAYTFKEAIEVFKQRTEPIDIILLDLTLPDTSGEELIKGMLAHSGQVPIIVLTGFTDIEFSIKSLSLGISDYLLKDELSATTIYKSVLYNIERARHIRTIQESEKRYSDLFHFSPQPMWVYDLDSLAFLNVNKAAVQHYGYSEEEFMQMTIRELRPAEDLPLLYQSIEEQKVSKEKAFKGVFRHFKKDGTSITVEVRANMIHFNGKISNLVLINDITESLRYIDTIERQNQSLREIAWMQSHLVRAPLARIMGLIALIEDPELEMETKSEFLQYVIESATELDSIIKDMVKRTEHVKFETDTKTEVPPSILAKLKG</sequence>
<evidence type="ECO:0000256" key="3">
    <source>
        <dbReference type="ARBA" id="ARBA00022553"/>
    </source>
</evidence>
<dbReference type="InterPro" id="IPR050595">
    <property type="entry name" value="Bact_response_regulator"/>
</dbReference>
<evidence type="ECO:0000313" key="7">
    <source>
        <dbReference type="EMBL" id="MDN4165960.1"/>
    </source>
</evidence>
<gene>
    <name evidence="7" type="ORF">QWY31_10630</name>
</gene>
<dbReference type="InterPro" id="IPR011006">
    <property type="entry name" value="CheY-like_superfamily"/>
</dbReference>
<dbReference type="CDD" id="cd00156">
    <property type="entry name" value="REC"/>
    <property type="match status" value="1"/>
</dbReference>
<evidence type="ECO:0000259" key="5">
    <source>
        <dbReference type="PROSITE" id="PS50110"/>
    </source>
</evidence>
<evidence type="ECO:0000256" key="2">
    <source>
        <dbReference type="ARBA" id="ARBA00012438"/>
    </source>
</evidence>
<dbReference type="Gene3D" id="3.40.50.2300">
    <property type="match status" value="1"/>
</dbReference>
<organism evidence="7 8">
    <name type="scientific">Shiella aurantiaca</name>
    <dbReference type="NCBI Taxonomy" id="3058365"/>
    <lineage>
        <taxon>Bacteria</taxon>
        <taxon>Pseudomonadati</taxon>
        <taxon>Bacteroidota</taxon>
        <taxon>Cytophagia</taxon>
        <taxon>Cytophagales</taxon>
        <taxon>Shiellaceae</taxon>
        <taxon>Shiella</taxon>
    </lineage>
</organism>
<dbReference type="InterPro" id="IPR036097">
    <property type="entry name" value="HisK_dim/P_sf"/>
</dbReference>
<feature type="domain" description="PAS" evidence="6">
    <location>
        <begin position="140"/>
        <end position="212"/>
    </location>
</feature>
<dbReference type="Proteomes" id="UP001168552">
    <property type="component" value="Unassembled WGS sequence"/>
</dbReference>
<dbReference type="SUPFAM" id="SSF55785">
    <property type="entry name" value="PYP-like sensor domain (PAS domain)"/>
    <property type="match status" value="1"/>
</dbReference>
<feature type="domain" description="Response regulatory" evidence="5">
    <location>
        <begin position="9"/>
        <end position="127"/>
    </location>
</feature>
<dbReference type="InterPro" id="IPR003661">
    <property type="entry name" value="HisK_dim/P_dom"/>
</dbReference>
<dbReference type="InterPro" id="IPR013655">
    <property type="entry name" value="PAS_fold_3"/>
</dbReference>
<evidence type="ECO:0000256" key="4">
    <source>
        <dbReference type="PROSITE-ProRule" id="PRU00169"/>
    </source>
</evidence>
<accession>A0ABT8F680</accession>
<dbReference type="InterPro" id="IPR035965">
    <property type="entry name" value="PAS-like_dom_sf"/>
</dbReference>
<evidence type="ECO:0000313" key="8">
    <source>
        <dbReference type="Proteomes" id="UP001168552"/>
    </source>
</evidence>
<dbReference type="SUPFAM" id="SSF52172">
    <property type="entry name" value="CheY-like"/>
    <property type="match status" value="1"/>
</dbReference>
<dbReference type="Pfam" id="PF00072">
    <property type="entry name" value="Response_reg"/>
    <property type="match status" value="1"/>
</dbReference>
<keyword evidence="8" id="KW-1185">Reference proteome</keyword>
<dbReference type="SMART" id="SM00448">
    <property type="entry name" value="REC"/>
    <property type="match status" value="1"/>
</dbReference>
<dbReference type="InterPro" id="IPR000014">
    <property type="entry name" value="PAS"/>
</dbReference>
<protein>
    <recommendedName>
        <fullName evidence="2">histidine kinase</fullName>
        <ecNumber evidence="2">2.7.13.3</ecNumber>
    </recommendedName>
</protein>
<dbReference type="RefSeq" id="WP_320004495.1">
    <property type="nucleotide sequence ID" value="NZ_JAUHJS010000005.1"/>
</dbReference>
<dbReference type="PROSITE" id="PS50112">
    <property type="entry name" value="PAS"/>
    <property type="match status" value="1"/>
</dbReference>
<dbReference type="EMBL" id="JAUHJS010000005">
    <property type="protein sequence ID" value="MDN4165960.1"/>
    <property type="molecule type" value="Genomic_DNA"/>
</dbReference>
<dbReference type="PROSITE" id="PS50110">
    <property type="entry name" value="RESPONSE_REGULATORY"/>
    <property type="match status" value="1"/>
</dbReference>
<dbReference type="NCBIfam" id="TIGR00229">
    <property type="entry name" value="sensory_box"/>
    <property type="match status" value="1"/>
</dbReference>
<proteinExistence type="predicted"/>
<dbReference type="InterPro" id="IPR001789">
    <property type="entry name" value="Sig_transdc_resp-reg_receiver"/>
</dbReference>
<dbReference type="PANTHER" id="PTHR44591:SF3">
    <property type="entry name" value="RESPONSE REGULATORY DOMAIN-CONTAINING PROTEIN"/>
    <property type="match status" value="1"/>
</dbReference>
<evidence type="ECO:0000259" key="6">
    <source>
        <dbReference type="PROSITE" id="PS50112"/>
    </source>
</evidence>
<comment type="caution">
    <text evidence="7">The sequence shown here is derived from an EMBL/GenBank/DDBJ whole genome shotgun (WGS) entry which is preliminary data.</text>
</comment>
<keyword evidence="3 4" id="KW-0597">Phosphoprotein</keyword>
<dbReference type="Gene3D" id="3.30.450.20">
    <property type="entry name" value="PAS domain"/>
    <property type="match status" value="1"/>
</dbReference>
<dbReference type="EC" id="2.7.13.3" evidence="2"/>
<dbReference type="Pfam" id="PF08447">
    <property type="entry name" value="PAS_3"/>
    <property type="match status" value="1"/>
</dbReference>
<dbReference type="SUPFAM" id="SSF47384">
    <property type="entry name" value="Homodimeric domain of signal transducing histidine kinase"/>
    <property type="match status" value="1"/>
</dbReference>
<dbReference type="CDD" id="cd00082">
    <property type="entry name" value="HisKA"/>
    <property type="match status" value="1"/>
</dbReference>
<evidence type="ECO:0000256" key="1">
    <source>
        <dbReference type="ARBA" id="ARBA00000085"/>
    </source>
</evidence>
<dbReference type="PANTHER" id="PTHR44591">
    <property type="entry name" value="STRESS RESPONSE REGULATOR PROTEIN 1"/>
    <property type="match status" value="1"/>
</dbReference>
<comment type="catalytic activity">
    <reaction evidence="1">
        <text>ATP + protein L-histidine = ADP + protein N-phospho-L-histidine.</text>
        <dbReference type="EC" id="2.7.13.3"/>
    </reaction>
</comment>
<dbReference type="Gene3D" id="1.10.287.130">
    <property type="match status" value="1"/>
</dbReference>